<evidence type="ECO:0000313" key="3">
    <source>
        <dbReference type="Proteomes" id="UP000709466"/>
    </source>
</evidence>
<dbReference type="Proteomes" id="UP000709466">
    <property type="component" value="Unassembled WGS sequence"/>
</dbReference>
<evidence type="ECO:0000313" key="2">
    <source>
        <dbReference type="EMBL" id="NIY71904.1"/>
    </source>
</evidence>
<dbReference type="EMBL" id="JAATOP010000003">
    <property type="protein sequence ID" value="NIY71904.1"/>
    <property type="molecule type" value="Genomic_DNA"/>
</dbReference>
<feature type="compositionally biased region" description="Polar residues" evidence="1">
    <location>
        <begin position="49"/>
        <end position="64"/>
    </location>
</feature>
<sequence length="78" mass="8680">MTLTNLERELLSCVEELGKGVSDCMTRLAEQEDMLAKLQKDLRASLSGLESSLQDAPSLETTEAQPEKPVRGFLRRSK</sequence>
<comment type="caution">
    <text evidence="2">The sequence shown here is derived from an EMBL/GenBank/DDBJ whole genome shotgun (WGS) entry which is preliminary data.</text>
</comment>
<protein>
    <submittedName>
        <fullName evidence="2">Uncharacterized protein</fullName>
    </submittedName>
</protein>
<feature type="region of interest" description="Disordered" evidence="1">
    <location>
        <begin position="49"/>
        <end position="78"/>
    </location>
</feature>
<dbReference type="RefSeq" id="WP_167637269.1">
    <property type="nucleotide sequence ID" value="NZ_JAATOP010000003.1"/>
</dbReference>
<evidence type="ECO:0000256" key="1">
    <source>
        <dbReference type="SAM" id="MobiDB-lite"/>
    </source>
</evidence>
<proteinExistence type="predicted"/>
<reference evidence="2 3" key="1">
    <citation type="submission" date="2020-03" db="EMBL/GenBank/DDBJ databases">
        <title>Bacterial isolates of synthetic phycosphere.</title>
        <authorList>
            <person name="Fu H."/>
            <person name="Moran M.A."/>
        </authorList>
    </citation>
    <scope>NUCLEOTIDE SEQUENCE [LARGE SCALE GENOMIC DNA]</scope>
    <source>
        <strain evidence="2 3">HF1</strain>
    </source>
</reference>
<organism evidence="2 3">
    <name type="scientific">Marivivens donghaensis</name>
    <dbReference type="NCBI Taxonomy" id="1699413"/>
    <lineage>
        <taxon>Bacteria</taxon>
        <taxon>Pseudomonadati</taxon>
        <taxon>Pseudomonadota</taxon>
        <taxon>Alphaproteobacteria</taxon>
        <taxon>Rhodobacterales</taxon>
        <taxon>Paracoccaceae</taxon>
        <taxon>Marivivens group</taxon>
        <taxon>Marivivens</taxon>
    </lineage>
</organism>
<keyword evidence="3" id="KW-1185">Reference proteome</keyword>
<accession>A0ABX0VYC6</accession>
<gene>
    <name evidence="2" type="ORF">HCZ30_05580</name>
</gene>
<name>A0ABX0VYC6_9RHOB</name>